<name>A0A7E6FHJ5_9MOLL</name>
<protein>
    <submittedName>
        <fullName evidence="3">Uncharacterized protein LOC118767029</fullName>
    </submittedName>
</protein>
<feature type="compositionally biased region" description="Low complexity" evidence="1">
    <location>
        <begin position="14"/>
        <end position="30"/>
    </location>
</feature>
<feature type="compositionally biased region" description="Low complexity" evidence="1">
    <location>
        <begin position="141"/>
        <end position="159"/>
    </location>
</feature>
<accession>A0A7E6FHJ5</accession>
<keyword evidence="2" id="KW-1185">Reference proteome</keyword>
<organism evidence="2 3">
    <name type="scientific">Octopus sinensis</name>
    <name type="common">East Asian common octopus</name>
    <dbReference type="NCBI Taxonomy" id="2607531"/>
    <lineage>
        <taxon>Eukaryota</taxon>
        <taxon>Metazoa</taxon>
        <taxon>Spiralia</taxon>
        <taxon>Lophotrochozoa</taxon>
        <taxon>Mollusca</taxon>
        <taxon>Cephalopoda</taxon>
        <taxon>Coleoidea</taxon>
        <taxon>Octopodiformes</taxon>
        <taxon>Octopoda</taxon>
        <taxon>Incirrata</taxon>
        <taxon>Octopodidae</taxon>
        <taxon>Octopus</taxon>
    </lineage>
</organism>
<dbReference type="Proteomes" id="UP000515154">
    <property type="component" value="Linkage group LG18"/>
</dbReference>
<feature type="compositionally biased region" description="Low complexity" evidence="1">
    <location>
        <begin position="97"/>
        <end position="113"/>
    </location>
</feature>
<feature type="compositionally biased region" description="Basic residues" evidence="1">
    <location>
        <begin position="1"/>
        <end position="11"/>
    </location>
</feature>
<proteinExistence type="predicted"/>
<dbReference type="AlphaFoldDB" id="A0A7E6FHJ5"/>
<evidence type="ECO:0000313" key="2">
    <source>
        <dbReference type="Proteomes" id="UP000515154"/>
    </source>
</evidence>
<gene>
    <name evidence="3" type="primary">LOC118767029</name>
</gene>
<evidence type="ECO:0000256" key="1">
    <source>
        <dbReference type="SAM" id="MobiDB-lite"/>
    </source>
</evidence>
<sequence length="270" mass="29378">MPPKKRSHIGRHTAAAAAKKANRSAINASAVAAQRASEDPQQRATRLATNAAVASYDAASTASDGPETRSKRNAINASAVAAQRASEDPQQRATRLATNAAVASYDAASTASDGPETRSKRSAIKASAVAAQRASEDSQQRATRLATNAAATAASTFSTHYHDSDQQRSTFQRNSRRRGLTSPNRPYWHLRAFKYEPNFNYSMHADINIGEMFFNCQFCNAKKWAGQLAPSSGAARPFEGITYWFHIKVIKIPSTHQEIQLCISDDFFRG</sequence>
<dbReference type="RefSeq" id="XP_036366835.1">
    <property type="nucleotide sequence ID" value="XM_036510942.1"/>
</dbReference>
<feature type="region of interest" description="Disordered" evidence="1">
    <location>
        <begin position="97"/>
        <end position="182"/>
    </location>
</feature>
<feature type="region of interest" description="Disordered" evidence="1">
    <location>
        <begin position="1"/>
        <end position="46"/>
    </location>
</feature>
<evidence type="ECO:0000313" key="3">
    <source>
        <dbReference type="RefSeq" id="XP_036366835.1"/>
    </source>
</evidence>
<reference evidence="3" key="1">
    <citation type="submission" date="2025-08" db="UniProtKB">
        <authorList>
            <consortium name="RefSeq"/>
        </authorList>
    </citation>
    <scope>IDENTIFICATION</scope>
</reference>
<dbReference type="KEGG" id="osn:118767029"/>